<dbReference type="Gene3D" id="1.10.3720.10">
    <property type="entry name" value="MetI-like"/>
    <property type="match status" value="1"/>
</dbReference>
<reference evidence="9 10" key="1">
    <citation type="submission" date="2021-10" db="EMBL/GenBank/DDBJ databases">
        <title>Collection of gut derived symbiotic bacterial strains cultured from healthy donors.</title>
        <authorList>
            <person name="Lin H."/>
            <person name="Littmann E."/>
            <person name="Kohout C."/>
            <person name="Pamer E.G."/>
        </authorList>
    </citation>
    <scope>NUCLEOTIDE SEQUENCE [LARGE SCALE GENOMIC DNA]</scope>
    <source>
        <strain evidence="9 10">DFI.1.165</strain>
    </source>
</reference>
<feature type="transmembrane region" description="Helical" evidence="7">
    <location>
        <begin position="286"/>
        <end position="310"/>
    </location>
</feature>
<feature type="transmembrane region" description="Helical" evidence="7">
    <location>
        <begin position="74"/>
        <end position="95"/>
    </location>
</feature>
<comment type="caution">
    <text evidence="9">The sequence shown here is derived from an EMBL/GenBank/DDBJ whole genome shotgun (WGS) entry which is preliminary data.</text>
</comment>
<evidence type="ECO:0000256" key="3">
    <source>
        <dbReference type="ARBA" id="ARBA00022475"/>
    </source>
</evidence>
<comment type="subcellular location">
    <subcellularLocation>
        <location evidence="1 7">Cell membrane</location>
        <topology evidence="1 7">Multi-pass membrane protein</topology>
    </subcellularLocation>
</comment>
<feature type="transmembrane region" description="Helical" evidence="7">
    <location>
        <begin position="163"/>
        <end position="189"/>
    </location>
</feature>
<feature type="domain" description="ABC transmembrane type-1" evidence="8">
    <location>
        <begin position="160"/>
        <end position="344"/>
    </location>
</feature>
<proteinExistence type="inferred from homology"/>
<gene>
    <name evidence="9" type="ORF">LIZ65_18745</name>
</gene>
<feature type="transmembrane region" description="Helical" evidence="7">
    <location>
        <begin position="322"/>
        <end position="340"/>
    </location>
</feature>
<dbReference type="PANTHER" id="PTHR30151:SF0">
    <property type="entry name" value="ABC TRANSPORTER PERMEASE PROTEIN MJ0413-RELATED"/>
    <property type="match status" value="1"/>
</dbReference>
<comment type="similarity">
    <text evidence="7">Belongs to the binding-protein-dependent transport system permease family.</text>
</comment>
<sequence length="356" mass="40006">MVQKNEKCSEERETGHTGKLTRQQLRELEEKKKTRGRIILDWVIMFLPIICGVIAILEYLIIPDGSPNDNPGTYLGVIIAFICAYCVYFLFAIVKRIRRDKKVIDKLLYKAPLYAVLFLLLAGYDYLTLKTGILTQPFVPCMNYILNIAWIDRAYLIESTLHTLRLLFLGYFIGVGLGLVTGITCGYSERARYWVNPVIKFLGPIPTSTWIPIVMVVATSLFKGAVFIIALGSWFAVTVASMTGISNVDKDFFEAARTLGAGDRQLIFRVAIPHAMPSILQGCTQAMSSACVAIMIAEMMGVKAGLGWYMTWAKSWASYDKMFAALFVICFIFTVVTKGLDLIKRRVLRWQNGVVK</sequence>
<dbReference type="PROSITE" id="PS50928">
    <property type="entry name" value="ABC_TM1"/>
    <property type="match status" value="1"/>
</dbReference>
<keyword evidence="2 7" id="KW-0813">Transport</keyword>
<keyword evidence="4 7" id="KW-0812">Transmembrane</keyword>
<keyword evidence="10" id="KW-1185">Reference proteome</keyword>
<protein>
    <submittedName>
        <fullName evidence="9">ABC transporter permease</fullName>
    </submittedName>
</protein>
<dbReference type="InterPro" id="IPR035906">
    <property type="entry name" value="MetI-like_sf"/>
</dbReference>
<evidence type="ECO:0000259" key="8">
    <source>
        <dbReference type="PROSITE" id="PS50928"/>
    </source>
</evidence>
<organism evidence="9 10">
    <name type="scientific">Bariatricus massiliensis</name>
    <dbReference type="NCBI Taxonomy" id="1745713"/>
    <lineage>
        <taxon>Bacteria</taxon>
        <taxon>Bacillati</taxon>
        <taxon>Bacillota</taxon>
        <taxon>Clostridia</taxon>
        <taxon>Lachnospirales</taxon>
        <taxon>Lachnospiraceae</taxon>
        <taxon>Bariatricus</taxon>
    </lineage>
</organism>
<dbReference type="Proteomes" id="UP001299546">
    <property type="component" value="Unassembled WGS sequence"/>
</dbReference>
<evidence type="ECO:0000313" key="10">
    <source>
        <dbReference type="Proteomes" id="UP001299546"/>
    </source>
</evidence>
<evidence type="ECO:0000256" key="2">
    <source>
        <dbReference type="ARBA" id="ARBA00022448"/>
    </source>
</evidence>
<accession>A0ABS8DLN5</accession>
<dbReference type="SUPFAM" id="SSF161098">
    <property type="entry name" value="MetI-like"/>
    <property type="match status" value="1"/>
</dbReference>
<dbReference type="CDD" id="cd06261">
    <property type="entry name" value="TM_PBP2"/>
    <property type="match status" value="1"/>
</dbReference>
<feature type="transmembrane region" description="Helical" evidence="7">
    <location>
        <begin position="209"/>
        <end position="237"/>
    </location>
</feature>
<evidence type="ECO:0000256" key="5">
    <source>
        <dbReference type="ARBA" id="ARBA00022989"/>
    </source>
</evidence>
<keyword evidence="5 7" id="KW-1133">Transmembrane helix</keyword>
<evidence type="ECO:0000256" key="7">
    <source>
        <dbReference type="RuleBase" id="RU363032"/>
    </source>
</evidence>
<evidence type="ECO:0000256" key="1">
    <source>
        <dbReference type="ARBA" id="ARBA00004651"/>
    </source>
</evidence>
<evidence type="ECO:0000256" key="6">
    <source>
        <dbReference type="ARBA" id="ARBA00023136"/>
    </source>
</evidence>
<evidence type="ECO:0000256" key="4">
    <source>
        <dbReference type="ARBA" id="ARBA00022692"/>
    </source>
</evidence>
<dbReference type="RefSeq" id="WP_066738366.1">
    <property type="nucleotide sequence ID" value="NZ_JAJCIQ010000021.1"/>
</dbReference>
<keyword evidence="3" id="KW-1003">Cell membrane</keyword>
<dbReference type="InterPro" id="IPR000515">
    <property type="entry name" value="MetI-like"/>
</dbReference>
<evidence type="ECO:0000313" key="9">
    <source>
        <dbReference type="EMBL" id="MCB7389324.1"/>
    </source>
</evidence>
<dbReference type="Pfam" id="PF00528">
    <property type="entry name" value="BPD_transp_1"/>
    <property type="match status" value="1"/>
</dbReference>
<keyword evidence="6 7" id="KW-0472">Membrane</keyword>
<dbReference type="PANTHER" id="PTHR30151">
    <property type="entry name" value="ALKANE SULFONATE ABC TRANSPORTER-RELATED, MEMBRANE SUBUNIT"/>
    <property type="match status" value="1"/>
</dbReference>
<feature type="transmembrane region" description="Helical" evidence="7">
    <location>
        <begin position="107"/>
        <end position="127"/>
    </location>
</feature>
<name>A0ABS8DLN5_9FIRM</name>
<feature type="transmembrane region" description="Helical" evidence="7">
    <location>
        <begin position="39"/>
        <end position="62"/>
    </location>
</feature>
<dbReference type="EMBL" id="JAJCIS010000022">
    <property type="protein sequence ID" value="MCB7389324.1"/>
    <property type="molecule type" value="Genomic_DNA"/>
</dbReference>